<organism evidence="3">
    <name type="scientific">Sesamum angustifolium</name>
    <dbReference type="NCBI Taxonomy" id="2727405"/>
    <lineage>
        <taxon>Eukaryota</taxon>
        <taxon>Viridiplantae</taxon>
        <taxon>Streptophyta</taxon>
        <taxon>Embryophyta</taxon>
        <taxon>Tracheophyta</taxon>
        <taxon>Spermatophyta</taxon>
        <taxon>Magnoliopsida</taxon>
        <taxon>eudicotyledons</taxon>
        <taxon>Gunneridae</taxon>
        <taxon>Pentapetalae</taxon>
        <taxon>asterids</taxon>
        <taxon>lamiids</taxon>
        <taxon>Lamiales</taxon>
        <taxon>Pedaliaceae</taxon>
        <taxon>Sesamum</taxon>
    </lineage>
</organism>
<feature type="compositionally biased region" description="Polar residues" evidence="1">
    <location>
        <begin position="81"/>
        <end position="105"/>
    </location>
</feature>
<accession>A0AAW2L9C5</accession>
<dbReference type="PANTHER" id="PTHR10621">
    <property type="entry name" value="UV EXCISION REPAIR PROTEIN RAD23"/>
    <property type="match status" value="1"/>
</dbReference>
<name>A0AAW2L9C5_9LAMI</name>
<dbReference type="GO" id="GO:0005654">
    <property type="term" value="C:nucleoplasm"/>
    <property type="evidence" value="ECO:0007669"/>
    <property type="project" value="TreeGrafter"/>
</dbReference>
<evidence type="ECO:0000256" key="1">
    <source>
        <dbReference type="SAM" id="MobiDB-lite"/>
    </source>
</evidence>
<dbReference type="AlphaFoldDB" id="A0AAW2L9C5"/>
<dbReference type="GO" id="GO:0043130">
    <property type="term" value="F:ubiquitin binding"/>
    <property type="evidence" value="ECO:0007669"/>
    <property type="project" value="TreeGrafter"/>
</dbReference>
<sequence length="119" mass="13075">MKLVVEIFTGPLFYVEVDEGSTVGNLKKEIGNQENIPSHRLILILNADECSLLDKEEVCLKECGVRDGSHIYILFEPHGNNIPSSPLTPQYVVSNEPSTPSNVSYGHTDEPSGSVDHSH</sequence>
<dbReference type="SUPFAM" id="SSF54236">
    <property type="entry name" value="Ubiquitin-like"/>
    <property type="match status" value="1"/>
</dbReference>
<evidence type="ECO:0000313" key="3">
    <source>
        <dbReference type="EMBL" id="KAL0314723.1"/>
    </source>
</evidence>
<comment type="caution">
    <text evidence="3">The sequence shown here is derived from an EMBL/GenBank/DDBJ whole genome shotgun (WGS) entry which is preliminary data.</text>
</comment>
<feature type="region of interest" description="Disordered" evidence="1">
    <location>
        <begin position="80"/>
        <end position="119"/>
    </location>
</feature>
<dbReference type="PROSITE" id="PS50053">
    <property type="entry name" value="UBIQUITIN_2"/>
    <property type="match status" value="1"/>
</dbReference>
<evidence type="ECO:0000259" key="2">
    <source>
        <dbReference type="PROSITE" id="PS50053"/>
    </source>
</evidence>
<proteinExistence type="predicted"/>
<dbReference type="Pfam" id="PF00240">
    <property type="entry name" value="ubiquitin"/>
    <property type="match status" value="1"/>
</dbReference>
<protein>
    <recommendedName>
        <fullName evidence="2">Ubiquitin-like domain-containing protein</fullName>
    </recommendedName>
</protein>
<dbReference type="GO" id="GO:0070628">
    <property type="term" value="F:proteasome binding"/>
    <property type="evidence" value="ECO:0007669"/>
    <property type="project" value="TreeGrafter"/>
</dbReference>
<gene>
    <name evidence="3" type="ORF">Sangu_2316700</name>
</gene>
<dbReference type="InterPro" id="IPR000626">
    <property type="entry name" value="Ubiquitin-like_dom"/>
</dbReference>
<dbReference type="GO" id="GO:0043161">
    <property type="term" value="P:proteasome-mediated ubiquitin-dependent protein catabolic process"/>
    <property type="evidence" value="ECO:0007669"/>
    <property type="project" value="TreeGrafter"/>
</dbReference>
<dbReference type="PANTHER" id="PTHR10621:SF61">
    <property type="entry name" value="UBIQUITIN FAMILY PROTEIN"/>
    <property type="match status" value="1"/>
</dbReference>
<dbReference type="Gene3D" id="3.10.20.90">
    <property type="entry name" value="Phosphatidylinositol 3-kinase Catalytic Subunit, Chain A, domain 1"/>
    <property type="match status" value="1"/>
</dbReference>
<reference evidence="3" key="1">
    <citation type="submission" date="2020-06" db="EMBL/GenBank/DDBJ databases">
        <authorList>
            <person name="Li T."/>
            <person name="Hu X."/>
            <person name="Zhang T."/>
            <person name="Song X."/>
            <person name="Zhang H."/>
            <person name="Dai N."/>
            <person name="Sheng W."/>
            <person name="Hou X."/>
            <person name="Wei L."/>
        </authorList>
    </citation>
    <scope>NUCLEOTIDE SEQUENCE</scope>
    <source>
        <strain evidence="3">G01</strain>
        <tissue evidence="3">Leaf</tissue>
    </source>
</reference>
<dbReference type="CDD" id="cd17039">
    <property type="entry name" value="Ubl_ubiquitin_like"/>
    <property type="match status" value="1"/>
</dbReference>
<dbReference type="InterPro" id="IPR029071">
    <property type="entry name" value="Ubiquitin-like_domsf"/>
</dbReference>
<dbReference type="EMBL" id="JACGWK010000015">
    <property type="protein sequence ID" value="KAL0314723.1"/>
    <property type="molecule type" value="Genomic_DNA"/>
</dbReference>
<dbReference type="GO" id="GO:0005829">
    <property type="term" value="C:cytosol"/>
    <property type="evidence" value="ECO:0007669"/>
    <property type="project" value="TreeGrafter"/>
</dbReference>
<feature type="domain" description="Ubiquitin-like" evidence="2">
    <location>
        <begin position="1"/>
        <end position="80"/>
    </location>
</feature>
<dbReference type="GO" id="GO:0031593">
    <property type="term" value="F:polyubiquitin modification-dependent protein binding"/>
    <property type="evidence" value="ECO:0007669"/>
    <property type="project" value="TreeGrafter"/>
</dbReference>
<reference evidence="3" key="2">
    <citation type="journal article" date="2024" name="Plant">
        <title>Genomic evolution and insights into agronomic trait innovations of Sesamum species.</title>
        <authorList>
            <person name="Miao H."/>
            <person name="Wang L."/>
            <person name="Qu L."/>
            <person name="Liu H."/>
            <person name="Sun Y."/>
            <person name="Le M."/>
            <person name="Wang Q."/>
            <person name="Wei S."/>
            <person name="Zheng Y."/>
            <person name="Lin W."/>
            <person name="Duan Y."/>
            <person name="Cao H."/>
            <person name="Xiong S."/>
            <person name="Wang X."/>
            <person name="Wei L."/>
            <person name="Li C."/>
            <person name="Ma Q."/>
            <person name="Ju M."/>
            <person name="Zhao R."/>
            <person name="Li G."/>
            <person name="Mu C."/>
            <person name="Tian Q."/>
            <person name="Mei H."/>
            <person name="Zhang T."/>
            <person name="Gao T."/>
            <person name="Zhang H."/>
        </authorList>
    </citation>
    <scope>NUCLEOTIDE SEQUENCE</scope>
    <source>
        <strain evidence="3">G01</strain>
    </source>
</reference>